<dbReference type="OrthoDB" id="973461at2"/>
<dbReference type="Pfam" id="PF02687">
    <property type="entry name" value="FtsX"/>
    <property type="match status" value="2"/>
</dbReference>
<evidence type="ECO:0000313" key="9">
    <source>
        <dbReference type="EMBL" id="GET34145.1"/>
    </source>
</evidence>
<feature type="transmembrane region" description="Helical" evidence="6">
    <location>
        <begin position="412"/>
        <end position="436"/>
    </location>
</feature>
<dbReference type="RefSeq" id="WP_025864010.1">
    <property type="nucleotide sequence ID" value="NZ_BLAX01000001.1"/>
</dbReference>
<keyword evidence="10" id="KW-1185">Reference proteome</keyword>
<feature type="domain" description="ABC3 transporter permease C-terminal" evidence="7">
    <location>
        <begin position="661"/>
        <end position="774"/>
    </location>
</feature>
<dbReference type="GO" id="GO:0022857">
    <property type="term" value="F:transmembrane transporter activity"/>
    <property type="evidence" value="ECO:0007669"/>
    <property type="project" value="TreeGrafter"/>
</dbReference>
<evidence type="ECO:0000256" key="5">
    <source>
        <dbReference type="ARBA" id="ARBA00023136"/>
    </source>
</evidence>
<evidence type="ECO:0000256" key="3">
    <source>
        <dbReference type="ARBA" id="ARBA00022692"/>
    </source>
</evidence>
<feature type="transmembrane region" description="Helical" evidence="6">
    <location>
        <begin position="324"/>
        <end position="347"/>
    </location>
</feature>
<feature type="transmembrane region" description="Helical" evidence="6">
    <location>
        <begin position="367"/>
        <end position="391"/>
    </location>
</feature>
<accession>A0A5M4B1X2</accession>
<dbReference type="AlphaFoldDB" id="A0A5M4B1X2"/>
<keyword evidence="3 6" id="KW-0812">Transmembrane</keyword>
<evidence type="ECO:0000256" key="1">
    <source>
        <dbReference type="ARBA" id="ARBA00004651"/>
    </source>
</evidence>
<evidence type="ECO:0000259" key="8">
    <source>
        <dbReference type="Pfam" id="PF12704"/>
    </source>
</evidence>
<feature type="transmembrane region" description="Helical" evidence="6">
    <location>
        <begin position="276"/>
        <end position="295"/>
    </location>
</feature>
<dbReference type="Pfam" id="PF12704">
    <property type="entry name" value="MacB_PCD"/>
    <property type="match status" value="1"/>
</dbReference>
<protein>
    <submittedName>
        <fullName evidence="9">ABC transporter permease</fullName>
    </submittedName>
</protein>
<feature type="transmembrane region" description="Helical" evidence="6">
    <location>
        <begin position="742"/>
        <end position="762"/>
    </location>
</feature>
<dbReference type="InterPro" id="IPR003838">
    <property type="entry name" value="ABC3_permease_C"/>
</dbReference>
<evidence type="ECO:0000259" key="7">
    <source>
        <dbReference type="Pfam" id="PF02687"/>
    </source>
</evidence>
<dbReference type="EMBL" id="BLAX01000001">
    <property type="protein sequence ID" value="GET34145.1"/>
    <property type="molecule type" value="Genomic_DNA"/>
</dbReference>
<feature type="transmembrane region" description="Helical" evidence="6">
    <location>
        <begin position="21"/>
        <end position="43"/>
    </location>
</feature>
<feature type="transmembrane region" description="Helical" evidence="6">
    <location>
        <begin position="661"/>
        <end position="682"/>
    </location>
</feature>
<name>A0A5M4B1X2_9BACT</name>
<comment type="caution">
    <text evidence="9">The sequence shown here is derived from an EMBL/GenBank/DDBJ whole genome shotgun (WGS) entry which is preliminary data.</text>
</comment>
<feature type="domain" description="MacB-like periplasmic core" evidence="8">
    <location>
        <begin position="22"/>
        <end position="241"/>
    </location>
</feature>
<dbReference type="PANTHER" id="PTHR30572">
    <property type="entry name" value="MEMBRANE COMPONENT OF TRANSPORTER-RELATED"/>
    <property type="match status" value="1"/>
</dbReference>
<proteinExistence type="predicted"/>
<keyword evidence="4 6" id="KW-1133">Transmembrane helix</keyword>
<evidence type="ECO:0000256" key="2">
    <source>
        <dbReference type="ARBA" id="ARBA00022475"/>
    </source>
</evidence>
<dbReference type="Proteomes" id="UP000391834">
    <property type="component" value="Unassembled WGS sequence"/>
</dbReference>
<keyword evidence="5 6" id="KW-0472">Membrane</keyword>
<comment type="subcellular location">
    <subcellularLocation>
        <location evidence="1">Cell membrane</location>
        <topology evidence="1">Multi-pass membrane protein</topology>
    </subcellularLocation>
</comment>
<organism evidence="9 10">
    <name type="scientific">Prolixibacter bellariivorans</name>
    <dbReference type="NCBI Taxonomy" id="314319"/>
    <lineage>
        <taxon>Bacteria</taxon>
        <taxon>Pseudomonadati</taxon>
        <taxon>Bacteroidota</taxon>
        <taxon>Bacteroidia</taxon>
        <taxon>Marinilabiliales</taxon>
        <taxon>Prolixibacteraceae</taxon>
        <taxon>Prolixibacter</taxon>
    </lineage>
</organism>
<reference evidence="9 10" key="1">
    <citation type="submission" date="2019-10" db="EMBL/GenBank/DDBJ databases">
        <title>Prolixibacter strains distinguished by the presence of nitrate reductase genes were adept at nitrate-dependent anaerobic corrosion of metallic iron and carbon steel.</title>
        <authorList>
            <person name="Iino T."/>
            <person name="Shono N."/>
            <person name="Ito K."/>
            <person name="Nakamura R."/>
            <person name="Sueoka K."/>
            <person name="Harayama S."/>
            <person name="Ohkuma M."/>
        </authorList>
    </citation>
    <scope>NUCLEOTIDE SEQUENCE [LARGE SCALE GENOMIC DNA]</scope>
    <source>
        <strain evidence="9 10">JCM 13498</strain>
    </source>
</reference>
<sequence>MNLQFLKSAVRWNLKNKTGTYINIVGLSVGLAVILLLLNIVGYEKSFDKFNHRLDDIYCIVTKDQHSGSSPIGWNESVPALPRAMMNEFPEVEQASLVQNGKRTMQFKIGNQIFKEKVQFASPNLFKIFSFPLLSGNIPAESTEKNILALSKSSATKFFGNTNPLGKLITINNKYEFRIVAVFDDIPKNSSLRFDCWAPIGFLPELNQFPNYLNTWYNLSFQSYVLLAKGASPENVNKRLKGRIIQSNPDSQAESQLYPYSNLHTVLYGRNKRIKMVSAIAVIIFILISINFINLKTVDTFQRIKEFGIRKINGAGKGYIFKQLMLEASLVIIVSAALSLFIIYFSIPTLKNLTGISGTLTGIFTPASIVMFLVSGGLIALISALIPSLTLRSNSPVNSLKAKVNETISVSRLRTILSGVQFGLAIGLIICTLFTIKQLSYLRNFDLGFNKEQIVRVDLQGPLQSNYKVLQDELRKNPNILSSTAASRNLTGIYWNGDGFKWEGKPANVDPLITFIETDDNFCKTFDIKMLDGDYFKTRKPGAVVINKTLADIISPDGNALNKKIIRDTLELEVTGITNNFNFKPLNRSIGPLMFIKEAGLDNMRYLFVKIAPTHVSGTLGNIEKTVKKLNPDFLFSYHFLDDEFAKLYNGEERLQKQLSLFSFIAIIISVMGLWGILLFVIQQRTKEIGIRKVNGANVSEVMTLLNKDFIKWVSIAFVIATPIAWFAMHKWLENFAYKTSLSWWIFALAGILALGIALLTVSWQSWKAATRNPVEALRYE</sequence>
<feature type="domain" description="ABC3 transporter permease C-terminal" evidence="7">
    <location>
        <begin position="279"/>
        <end position="396"/>
    </location>
</feature>
<dbReference type="PANTHER" id="PTHR30572:SF18">
    <property type="entry name" value="ABC-TYPE MACROLIDE FAMILY EXPORT SYSTEM PERMEASE COMPONENT 2"/>
    <property type="match status" value="1"/>
</dbReference>
<dbReference type="InterPro" id="IPR050250">
    <property type="entry name" value="Macrolide_Exporter_MacB"/>
</dbReference>
<evidence type="ECO:0000256" key="6">
    <source>
        <dbReference type="SAM" id="Phobius"/>
    </source>
</evidence>
<keyword evidence="2" id="KW-1003">Cell membrane</keyword>
<dbReference type="InterPro" id="IPR025857">
    <property type="entry name" value="MacB_PCD"/>
</dbReference>
<dbReference type="GO" id="GO:0005886">
    <property type="term" value="C:plasma membrane"/>
    <property type="evidence" value="ECO:0007669"/>
    <property type="project" value="UniProtKB-SubCell"/>
</dbReference>
<feature type="transmembrane region" description="Helical" evidence="6">
    <location>
        <begin position="710"/>
        <end position="730"/>
    </location>
</feature>
<evidence type="ECO:0000313" key="10">
    <source>
        <dbReference type="Proteomes" id="UP000391834"/>
    </source>
</evidence>
<gene>
    <name evidence="9" type="ORF">PbJCM13498_30080</name>
</gene>
<evidence type="ECO:0000256" key="4">
    <source>
        <dbReference type="ARBA" id="ARBA00022989"/>
    </source>
</evidence>